<dbReference type="GO" id="GO:0005737">
    <property type="term" value="C:cytoplasm"/>
    <property type="evidence" value="ECO:0007669"/>
    <property type="project" value="TreeGrafter"/>
</dbReference>
<reference evidence="2 3" key="1">
    <citation type="submission" date="2020-04" db="EMBL/GenBank/DDBJ databases">
        <authorList>
            <person name="Alioto T."/>
            <person name="Alioto T."/>
            <person name="Gomez Garrido J."/>
        </authorList>
    </citation>
    <scope>NUCLEOTIDE SEQUENCE [LARGE SCALE GENOMIC DNA]</scope>
</reference>
<dbReference type="GO" id="GO:0043066">
    <property type="term" value="P:negative regulation of apoptotic process"/>
    <property type="evidence" value="ECO:0007669"/>
    <property type="project" value="TreeGrafter"/>
</dbReference>
<sequence length="434" mass="49624">MMQNKISSCGNKKTFVGTDNDAQPAEKDMNFNLTCHRFISIAFITAFIPPALIPLAFIKTLAKMGFYGTIEGEQEIIRCAFCKAHINREDFLCYLKQGVDFAERMIFGLPEKANCKIWDVGSKNLPMRNKLNHRFEAHRLYSLLQKTDWKFVNPFSLAKSGFYYTGEEDKVRCLFCNLEVRGWEEGDTADGEHRRWNPNCPFLCSDSSVVNFPIGSEPLEEQHDGIGSLKEKGAKNYDVPEDHNNLGPNFRFLSSSSQYVHTFYDQNILVWSEPSNPRYATSDSRIKSYQQYWPPSLPQTPLKIAQAGFFYTGTGDRVVCFHCNLGLKDWMPDDDPFVQHCQWSANCQYLQMRKGLNTVLRTMHSIQDIEISNPDPPREQRIGNGDMRCFKCRNEAVSKVSLPCGHMTLCSDCTNLYCSVCETNIISEIKVALF</sequence>
<evidence type="ECO:0000313" key="2">
    <source>
        <dbReference type="EMBL" id="CAB3387122.1"/>
    </source>
</evidence>
<accession>A0A8S1E4I5</accession>
<dbReference type="SMART" id="SM00238">
    <property type="entry name" value="BIR"/>
    <property type="match status" value="2"/>
</dbReference>
<organism evidence="2 3">
    <name type="scientific">Cloeon dipterum</name>
    <dbReference type="NCBI Taxonomy" id="197152"/>
    <lineage>
        <taxon>Eukaryota</taxon>
        <taxon>Metazoa</taxon>
        <taxon>Ecdysozoa</taxon>
        <taxon>Arthropoda</taxon>
        <taxon>Hexapoda</taxon>
        <taxon>Insecta</taxon>
        <taxon>Pterygota</taxon>
        <taxon>Palaeoptera</taxon>
        <taxon>Ephemeroptera</taxon>
        <taxon>Pisciforma</taxon>
        <taxon>Baetidae</taxon>
        <taxon>Cloeon</taxon>
    </lineage>
</organism>
<protein>
    <recommendedName>
        <fullName evidence="4">RING-type domain-containing protein</fullName>
    </recommendedName>
</protein>
<dbReference type="InterPro" id="IPR001370">
    <property type="entry name" value="BIR_rpt"/>
</dbReference>
<keyword evidence="1" id="KW-1133">Transmembrane helix</keyword>
<proteinExistence type="predicted"/>
<dbReference type="SUPFAM" id="SSF57924">
    <property type="entry name" value="Inhibitor of apoptosis (IAP) repeat"/>
    <property type="match status" value="2"/>
</dbReference>
<dbReference type="OrthoDB" id="5855668at2759"/>
<dbReference type="GO" id="GO:0043027">
    <property type="term" value="F:cysteine-type endopeptidase inhibitor activity involved in apoptotic process"/>
    <property type="evidence" value="ECO:0007669"/>
    <property type="project" value="TreeGrafter"/>
</dbReference>
<dbReference type="Pfam" id="PF00653">
    <property type="entry name" value="BIR"/>
    <property type="match status" value="2"/>
</dbReference>
<gene>
    <name evidence="2" type="ORF">CLODIP_2_CD14631</name>
</gene>
<keyword evidence="1" id="KW-0812">Transmembrane</keyword>
<evidence type="ECO:0000313" key="3">
    <source>
        <dbReference type="Proteomes" id="UP000494165"/>
    </source>
</evidence>
<evidence type="ECO:0000256" key="1">
    <source>
        <dbReference type="SAM" id="Phobius"/>
    </source>
</evidence>
<dbReference type="Proteomes" id="UP000494165">
    <property type="component" value="Unassembled WGS sequence"/>
</dbReference>
<name>A0A8S1E4I5_9INSE</name>
<dbReference type="GO" id="GO:0051726">
    <property type="term" value="P:regulation of cell cycle"/>
    <property type="evidence" value="ECO:0007669"/>
    <property type="project" value="TreeGrafter"/>
</dbReference>
<keyword evidence="1" id="KW-0472">Membrane</keyword>
<dbReference type="EMBL" id="CADEPI010000539">
    <property type="protein sequence ID" value="CAB3387122.1"/>
    <property type="molecule type" value="Genomic_DNA"/>
</dbReference>
<dbReference type="Gene3D" id="1.10.1170.10">
    <property type="entry name" value="Inhibitor Of Apoptosis Protein (2mihbC-IAP-1), Chain A"/>
    <property type="match status" value="2"/>
</dbReference>
<dbReference type="PANTHER" id="PTHR10044:SF139">
    <property type="entry name" value="DEATH-ASSOCIATED INHIBITOR OF APOPTOSIS 2"/>
    <property type="match status" value="1"/>
</dbReference>
<comment type="caution">
    <text evidence="2">The sequence shown here is derived from an EMBL/GenBank/DDBJ whole genome shotgun (WGS) entry which is preliminary data.</text>
</comment>
<dbReference type="PROSITE" id="PS50143">
    <property type="entry name" value="BIR_REPEAT_2"/>
    <property type="match status" value="2"/>
</dbReference>
<dbReference type="Pfam" id="PF13920">
    <property type="entry name" value="zf-C3HC4_3"/>
    <property type="match status" value="1"/>
</dbReference>
<keyword evidence="3" id="KW-1185">Reference proteome</keyword>
<dbReference type="CDD" id="cd00022">
    <property type="entry name" value="BIR"/>
    <property type="match status" value="2"/>
</dbReference>
<dbReference type="Gene3D" id="3.30.40.10">
    <property type="entry name" value="Zinc/RING finger domain, C3HC4 (zinc finger)"/>
    <property type="match status" value="1"/>
</dbReference>
<feature type="transmembrane region" description="Helical" evidence="1">
    <location>
        <begin position="38"/>
        <end position="58"/>
    </location>
</feature>
<dbReference type="InterPro" id="IPR013083">
    <property type="entry name" value="Znf_RING/FYVE/PHD"/>
</dbReference>
<dbReference type="GO" id="GO:0005634">
    <property type="term" value="C:nucleus"/>
    <property type="evidence" value="ECO:0007669"/>
    <property type="project" value="TreeGrafter"/>
</dbReference>
<dbReference type="PANTHER" id="PTHR10044">
    <property type="entry name" value="INHIBITOR OF APOPTOSIS"/>
    <property type="match status" value="1"/>
</dbReference>
<dbReference type="AlphaFoldDB" id="A0A8S1E4I5"/>
<dbReference type="InterPro" id="IPR050784">
    <property type="entry name" value="IAP"/>
</dbReference>
<evidence type="ECO:0008006" key="4">
    <source>
        <dbReference type="Google" id="ProtNLM"/>
    </source>
</evidence>